<dbReference type="Proteomes" id="UP000001225">
    <property type="component" value="Chromosome"/>
</dbReference>
<name>A9I2W4_BORPD</name>
<accession>A9I2W4</accession>
<dbReference type="GO" id="GO:0004803">
    <property type="term" value="F:transposase activity"/>
    <property type="evidence" value="ECO:0007669"/>
    <property type="project" value="InterPro"/>
</dbReference>
<sequence>MLVSTSTFKWTLPMAEDRNLKERLVRGFERDGKRRCFDEQAKRELVLACLRSGVSVAGMALEYGLNANLLRKWIRQYQSDATSDGAPNGVAKAMPTFIPVVQPGHADVTACEAHAAPVALARQAQRVALPSQLIAELPNGVKLILECAGDDSSLVMTMIETLGRCHVPVRR</sequence>
<dbReference type="SUPFAM" id="SSF46689">
    <property type="entry name" value="Homeodomain-like"/>
    <property type="match status" value="1"/>
</dbReference>
<dbReference type="Pfam" id="PF01527">
    <property type="entry name" value="HTH_Tnp_1"/>
    <property type="match status" value="1"/>
</dbReference>
<dbReference type="GO" id="GO:0006313">
    <property type="term" value="P:DNA transposition"/>
    <property type="evidence" value="ECO:0007669"/>
    <property type="project" value="InterPro"/>
</dbReference>
<dbReference type="InterPro" id="IPR002514">
    <property type="entry name" value="Transposase_8"/>
</dbReference>
<dbReference type="AlphaFoldDB" id="A9I2W4"/>
<dbReference type="InterPro" id="IPR009057">
    <property type="entry name" value="Homeodomain-like_sf"/>
</dbReference>
<evidence type="ECO:0000313" key="1">
    <source>
        <dbReference type="EMBL" id="CAP44103.1"/>
    </source>
</evidence>
<proteinExistence type="predicted"/>
<dbReference type="STRING" id="94624.Bpet3760"/>
<dbReference type="EMBL" id="AM902716">
    <property type="protein sequence ID" value="CAP44103.1"/>
    <property type="molecule type" value="Genomic_DNA"/>
</dbReference>
<dbReference type="NCBIfam" id="NF047595">
    <property type="entry name" value="IS66_ISRel24_TnpA"/>
    <property type="match status" value="1"/>
</dbReference>
<reference evidence="1 2" key="1">
    <citation type="journal article" date="2008" name="BMC Genomics">
        <title>The missing link: Bordetella petrii is endowed with both the metabolic versatility of environmental bacteria and virulence traits of pathogenic Bordetellae.</title>
        <authorList>
            <person name="Gross R."/>
            <person name="Guzman C.A."/>
            <person name="Sebaihia M."/>
            <person name="Martins Dos Santos V.A."/>
            <person name="Pieper D.H."/>
            <person name="Koebnik R."/>
            <person name="Lechner M."/>
            <person name="Bartels D."/>
            <person name="Buhrmester J."/>
            <person name="Choudhuri J.V."/>
            <person name="Ebensen T."/>
            <person name="Gaigalat L."/>
            <person name="Herrmann S."/>
            <person name="Khachane A.N."/>
            <person name="Larisch C."/>
            <person name="Link S."/>
            <person name="Linke B."/>
            <person name="Meyer F."/>
            <person name="Mormann S."/>
            <person name="Nakunst D."/>
            <person name="Rueckert C."/>
            <person name="Schneiker-Bekel S."/>
            <person name="Schulze K."/>
            <person name="Vorhoelter F.J."/>
            <person name="Yevsa T."/>
            <person name="Engle J.T."/>
            <person name="Goldman W.E."/>
            <person name="Puehler A."/>
            <person name="Goebel U.B."/>
            <person name="Goesmann A."/>
            <person name="Bloecker H."/>
            <person name="Kaiser O."/>
            <person name="Martinez-Arias R."/>
        </authorList>
    </citation>
    <scope>NUCLEOTIDE SEQUENCE [LARGE SCALE GENOMIC DNA]</scope>
    <source>
        <strain evidence="2">ATCC BAA-461 / DSM 12804 / CCUG 43448 / CIP 107267 / Se-1111R</strain>
    </source>
</reference>
<evidence type="ECO:0008006" key="3">
    <source>
        <dbReference type="Google" id="ProtNLM"/>
    </source>
</evidence>
<evidence type="ECO:0000313" key="2">
    <source>
        <dbReference type="Proteomes" id="UP000001225"/>
    </source>
</evidence>
<keyword evidence="2" id="KW-1185">Reference proteome</keyword>
<protein>
    <recommendedName>
        <fullName evidence="3">Transposase</fullName>
    </recommendedName>
</protein>
<organism evidence="1 2">
    <name type="scientific">Bordetella petrii (strain ATCC BAA-461 / DSM 12804 / CCUG 43448 / CIP 107267 / Se-1111R)</name>
    <dbReference type="NCBI Taxonomy" id="340100"/>
    <lineage>
        <taxon>Bacteria</taxon>
        <taxon>Pseudomonadati</taxon>
        <taxon>Pseudomonadota</taxon>
        <taxon>Betaproteobacteria</taxon>
        <taxon>Burkholderiales</taxon>
        <taxon>Alcaligenaceae</taxon>
        <taxon>Bordetella</taxon>
    </lineage>
</organism>
<dbReference type="GO" id="GO:0003677">
    <property type="term" value="F:DNA binding"/>
    <property type="evidence" value="ECO:0007669"/>
    <property type="project" value="InterPro"/>
</dbReference>
<dbReference type="KEGG" id="bpt:Bpet3760"/>
<dbReference type="eggNOG" id="COG2963">
    <property type="taxonomic scope" value="Bacteria"/>
</dbReference>
<gene>
    <name evidence="1" type="ordered locus">Bpet3760</name>
</gene>